<dbReference type="CDD" id="cd03808">
    <property type="entry name" value="GT4_CapM-like"/>
    <property type="match status" value="1"/>
</dbReference>
<name>A0A398CPI9_9BACL</name>
<evidence type="ECO:0000313" key="3">
    <source>
        <dbReference type="EMBL" id="RIE04302.1"/>
    </source>
</evidence>
<accession>A0A398CPI9</accession>
<evidence type="ECO:0000313" key="4">
    <source>
        <dbReference type="Proteomes" id="UP000266340"/>
    </source>
</evidence>
<feature type="domain" description="Glycosyltransferase subfamily 4-like N-terminal" evidence="2">
    <location>
        <begin position="3"/>
        <end position="147"/>
    </location>
</feature>
<dbReference type="PANTHER" id="PTHR12526:SF630">
    <property type="entry name" value="GLYCOSYLTRANSFERASE"/>
    <property type="match status" value="1"/>
</dbReference>
<dbReference type="GO" id="GO:0016757">
    <property type="term" value="F:glycosyltransferase activity"/>
    <property type="evidence" value="ECO:0007669"/>
    <property type="project" value="InterPro"/>
</dbReference>
<evidence type="ECO:0000259" key="2">
    <source>
        <dbReference type="Pfam" id="PF13477"/>
    </source>
</evidence>
<proteinExistence type="predicted"/>
<dbReference type="RefSeq" id="WP_119148343.1">
    <property type="nucleotide sequence ID" value="NZ_JBHSOV010000042.1"/>
</dbReference>
<dbReference type="PANTHER" id="PTHR12526">
    <property type="entry name" value="GLYCOSYLTRANSFERASE"/>
    <property type="match status" value="1"/>
</dbReference>
<dbReference type="OrthoDB" id="9806653at2"/>
<dbReference type="AlphaFoldDB" id="A0A398CPI9"/>
<dbReference type="Pfam" id="PF00534">
    <property type="entry name" value="Glycos_transf_1"/>
    <property type="match status" value="1"/>
</dbReference>
<dbReference type="InterPro" id="IPR001296">
    <property type="entry name" value="Glyco_trans_1"/>
</dbReference>
<dbReference type="Gene3D" id="3.40.50.2000">
    <property type="entry name" value="Glycogen Phosphorylase B"/>
    <property type="match status" value="2"/>
</dbReference>
<dbReference type="InterPro" id="IPR028098">
    <property type="entry name" value="Glyco_trans_4-like_N"/>
</dbReference>
<keyword evidence="3" id="KW-0808">Transferase</keyword>
<feature type="domain" description="Glycosyl transferase family 1" evidence="1">
    <location>
        <begin position="184"/>
        <end position="341"/>
    </location>
</feature>
<protein>
    <submittedName>
        <fullName evidence="3">Glycosyltransferase family 1 protein</fullName>
    </submittedName>
</protein>
<dbReference type="Proteomes" id="UP000266340">
    <property type="component" value="Unassembled WGS sequence"/>
</dbReference>
<keyword evidence="4" id="KW-1185">Reference proteome</keyword>
<sequence length="366" mass="42229">MKKVLVLANHEFALYNFRKEVIENIVANQYEVYLSLPYGEKVEYFKEMGCTFIDTFIDRRGANPFADMKLLLSYLRIMKQIRPDIVLTYTSKPTIYGGIICSLLKIPYIVNNSGLIILPEKLSIIKPIISLLYKLGVKRSNCIFYQNEVEQSTLNKILNRKDRYRLIPGSGVNLVDHKQCDYPSEENGLVFNYVARVMKGKGIEEYLECAKTIKGKYSNVTFNIIGFFDDESYKSIVEEYHNQGIVCYLGAKKDIRPYIEKAHAIIHTSYSEGMSNVMLEHCAMSRPCIASNIPGCKEIVDDGKNGYLFEVKNVVELTQKVEKFIKLSHKEKEKMAKSAREKVEKEFDRRNIVSSYMEEINKICEK</sequence>
<evidence type="ECO:0000259" key="1">
    <source>
        <dbReference type="Pfam" id="PF00534"/>
    </source>
</evidence>
<dbReference type="Pfam" id="PF13477">
    <property type="entry name" value="Glyco_trans_4_2"/>
    <property type="match status" value="1"/>
</dbReference>
<organism evidence="3 4">
    <name type="scientific">Cohnella faecalis</name>
    <dbReference type="NCBI Taxonomy" id="2315694"/>
    <lineage>
        <taxon>Bacteria</taxon>
        <taxon>Bacillati</taxon>
        <taxon>Bacillota</taxon>
        <taxon>Bacilli</taxon>
        <taxon>Bacillales</taxon>
        <taxon>Paenibacillaceae</taxon>
        <taxon>Cohnella</taxon>
    </lineage>
</organism>
<dbReference type="EMBL" id="QXJM01000027">
    <property type="protein sequence ID" value="RIE04302.1"/>
    <property type="molecule type" value="Genomic_DNA"/>
</dbReference>
<comment type="caution">
    <text evidence="3">The sequence shown here is derived from an EMBL/GenBank/DDBJ whole genome shotgun (WGS) entry which is preliminary data.</text>
</comment>
<reference evidence="3 4" key="1">
    <citation type="submission" date="2018-09" db="EMBL/GenBank/DDBJ databases">
        <title>Cohnella cavernae sp. nov., isolated from a karst cave.</title>
        <authorList>
            <person name="Zhu H."/>
        </authorList>
    </citation>
    <scope>NUCLEOTIDE SEQUENCE [LARGE SCALE GENOMIC DNA]</scope>
    <source>
        <strain evidence="3 4">K2E09-144</strain>
    </source>
</reference>
<gene>
    <name evidence="3" type="ORF">D3H35_06730</name>
</gene>
<dbReference type="SUPFAM" id="SSF53756">
    <property type="entry name" value="UDP-Glycosyltransferase/glycogen phosphorylase"/>
    <property type="match status" value="1"/>
</dbReference>